<organism evidence="2 3">
    <name type="scientific">Vanilla planifolia</name>
    <name type="common">Vanilla</name>
    <dbReference type="NCBI Taxonomy" id="51239"/>
    <lineage>
        <taxon>Eukaryota</taxon>
        <taxon>Viridiplantae</taxon>
        <taxon>Streptophyta</taxon>
        <taxon>Embryophyta</taxon>
        <taxon>Tracheophyta</taxon>
        <taxon>Spermatophyta</taxon>
        <taxon>Magnoliopsida</taxon>
        <taxon>Liliopsida</taxon>
        <taxon>Asparagales</taxon>
        <taxon>Orchidaceae</taxon>
        <taxon>Vanilloideae</taxon>
        <taxon>Vanilleae</taxon>
        <taxon>Vanilla</taxon>
    </lineage>
</organism>
<comment type="caution">
    <text evidence="2">The sequence shown here is derived from an EMBL/GenBank/DDBJ whole genome shotgun (WGS) entry which is preliminary data.</text>
</comment>
<feature type="region of interest" description="Disordered" evidence="1">
    <location>
        <begin position="1"/>
        <end position="66"/>
    </location>
</feature>
<proteinExistence type="predicted"/>
<dbReference type="Proteomes" id="UP000639772">
    <property type="component" value="Chromosome 7"/>
</dbReference>
<sequence>MACDAENDPSAAGGGDVNDVGESGRDSREASPSQEEVPQRLGQDRIRPGIRLQEPSRSRSVRDLAQDLELHRQAQVKEHDPDAVQTLLDQRGGGGRSCGSEEALVPVVVVESSTGAAAEASVPPAPQTEAEAAVPSATIAAPGVEEEAVRICLAPMFKELVKFVTSGATMVAEPPASVMPAERYDRWRRHRIMELELHLKRVNLVEEFVRSALEKLRSLGS</sequence>
<dbReference type="OrthoDB" id="669440at2759"/>
<evidence type="ECO:0000313" key="3">
    <source>
        <dbReference type="Proteomes" id="UP000639772"/>
    </source>
</evidence>
<gene>
    <name evidence="2" type="ORF">HPP92_015384</name>
</gene>
<dbReference type="AlphaFoldDB" id="A0A835QWD2"/>
<protein>
    <submittedName>
        <fullName evidence="2">Uncharacterized protein</fullName>
    </submittedName>
</protein>
<evidence type="ECO:0000256" key="1">
    <source>
        <dbReference type="SAM" id="MobiDB-lite"/>
    </source>
</evidence>
<dbReference type="EMBL" id="JADCNM010000007">
    <property type="protein sequence ID" value="KAG0475698.1"/>
    <property type="molecule type" value="Genomic_DNA"/>
</dbReference>
<reference evidence="2 3" key="1">
    <citation type="journal article" date="2020" name="Nat. Food">
        <title>A phased Vanilla planifolia genome enables genetic improvement of flavour and production.</title>
        <authorList>
            <person name="Hasing T."/>
            <person name="Tang H."/>
            <person name="Brym M."/>
            <person name="Khazi F."/>
            <person name="Huang T."/>
            <person name="Chambers A.H."/>
        </authorList>
    </citation>
    <scope>NUCLEOTIDE SEQUENCE [LARGE SCALE GENOMIC DNA]</scope>
    <source>
        <tissue evidence="2">Leaf</tissue>
    </source>
</reference>
<accession>A0A835QWD2</accession>
<feature type="compositionally biased region" description="Basic and acidic residues" evidence="1">
    <location>
        <begin position="54"/>
        <end position="66"/>
    </location>
</feature>
<evidence type="ECO:0000313" key="2">
    <source>
        <dbReference type="EMBL" id="KAG0475698.1"/>
    </source>
</evidence>
<name>A0A835QWD2_VANPL</name>